<name>G5BGD1_HETGA</name>
<evidence type="ECO:0000313" key="14">
    <source>
        <dbReference type="Proteomes" id="UP000006813"/>
    </source>
</evidence>
<comment type="similarity">
    <text evidence="3 9">Belongs to the phosphorylase b kinase regulatory chain family.</text>
</comment>
<evidence type="ECO:0000256" key="10">
    <source>
        <dbReference type="SAM" id="MobiDB-lite"/>
    </source>
</evidence>
<keyword evidence="9" id="KW-0472">Membrane</keyword>
<dbReference type="PANTHER" id="PTHR10749:SF8">
    <property type="entry name" value="PHOSPHORYLASE B KINASE REGULATORY SUBUNIT BETA"/>
    <property type="match status" value="1"/>
</dbReference>
<sequence length="1151" mass="131748">MGGMVTGKPLPLGQEQWDRRWPKSPFPWPGSIGRDSGREGPSSGPGAVGRRLRSPYLWAGTHRTQYRGLVVWCPLRLCSVEPGSVYEPLKSIHLPKPDNETLWDKLDHYYRIVKSTLLLYQSPTTGLFPTKTCGGDKKAKIQDSLYCAAGAWALALAYRRIDDDKGRTHELEHSAIKCMRGILYCYMRQADKVQQFKQDPRPTTCLHSVFNVHTGDELLSYEEYGHLQINAVSLYLLYLVEMISSGLQIIYNTDEVTFIQNLVFCVERVYRVPDFGIWERGSKYNNGSTELHSSSVGLAKAALEAINGFNLFGNQGCSWSVIFVDLDAHNRNRQTLCSLLPRESRSHNTDAALLPCISYPAFALDDEVLFSQTLDKVVRKLKGKYGFKRFLRDGYRTSLEDSKRRYYKPAEIKGCSWSVIFVDLDAHNRNRQTLCSLLPRESRSHNTDAALLPCISYPAFALDDEVLFSQTLDKVVRKLKGKYGFKRFLRDGYRTSLEDSKRRYYKPAEIKLFDGIECEFPIFFLYMMIDGAFRGNPKQVQEYQDLLTPVLHQTTEGYPVVPKYYYVPADFVECEKRNPGSQKRFPSNCGRDGKLFLWGQALYIIAKLLADKLISPRDIDPVQRYVPLQNQRNVSMRFSNQAYFHLGINEKLGLSGRPDRPIGCLGTSKIYRILGKTVVCYPIIFDLSDFYMSQDVLLLIDDIKNALQFIKQYWKMHGRPLFLVLIREDNIRGSRFNPILDMLAAFKKGIIGGVKVHVDRLQTLISGAVVEQLDFLRISDTEELPEFKSFEELEFPKHSKVKRQRSTLDAPELNQLPVITIAEWKNKSTHEILQKLNDCSCLAGQAVLLGILLKREGPNFITMEGTVSDHIERVYRRAGSKKLWSVVRHAASLLSKVVDSLAPSITNVLVQGKQVTLGAFGHEEEVISNPLSPRVIKNIIYYKCNTHDEREAVIQQELVIHIGWIISNNPELFSGMLKIRIGWIIHAMEYELQIRSGDKPAKDLYQLSPSEVKQLLLDVLQPQQSRRCWLNRRQIDGSLNRTPPGFYDRVWQILERTPNGIIVAGKHLPQLLMVVSIVLERNPELEFQDKVDLDKLVKEAFHEFQKDESQLKEIKKQQGSASPWIEEEPFSGTFVGTRLSKCKKEKPFEQE</sequence>
<proteinExistence type="inferred from homology"/>
<evidence type="ECO:0000256" key="7">
    <source>
        <dbReference type="ARBA" id="ARBA00023289"/>
    </source>
</evidence>
<dbReference type="SUPFAM" id="SSF48208">
    <property type="entry name" value="Six-hairpin glycosidases"/>
    <property type="match status" value="2"/>
</dbReference>
<dbReference type="UniPathway" id="UPA00163"/>
<keyword evidence="6 9" id="KW-0119">Carbohydrate metabolism</keyword>
<evidence type="ECO:0000256" key="9">
    <source>
        <dbReference type="RuleBase" id="RU364123"/>
    </source>
</evidence>
<comment type="pathway">
    <text evidence="2 9">Glycan biosynthesis; glycogen metabolism.</text>
</comment>
<dbReference type="GO" id="GO:0005977">
    <property type="term" value="P:glycogen metabolic process"/>
    <property type="evidence" value="ECO:0007669"/>
    <property type="project" value="UniProtKB-UniPathway"/>
</dbReference>
<comment type="subunit">
    <text evidence="8 9">Hexadecamer of 4 heterotetramers, each composed of alpha, beta, gamma, and delta subunits. Alpha (PHKA1 or PHKA2) and beta (PHKB) are regulatory subunits, gamma (PHKG1 or PHKG2) is the catalytic subunit, and delta is calmodulin.</text>
</comment>
<evidence type="ECO:0000256" key="6">
    <source>
        <dbReference type="ARBA" id="ARBA00023277"/>
    </source>
</evidence>
<feature type="domain" description="Phosphorylase b kinase regulatory subunit alpha/beta C-terminal" evidence="12">
    <location>
        <begin position="1023"/>
        <end position="1066"/>
    </location>
</feature>
<keyword evidence="9" id="KW-1003">Cell membrane</keyword>
<dbReference type="Proteomes" id="UP000006813">
    <property type="component" value="Unassembled WGS sequence"/>
</dbReference>
<dbReference type="PANTHER" id="PTHR10749">
    <property type="entry name" value="PHOSPHORYLASE B KINASE REGULATORY SUBUNIT"/>
    <property type="match status" value="1"/>
</dbReference>
<dbReference type="GO" id="GO:0016301">
    <property type="term" value="F:kinase activity"/>
    <property type="evidence" value="ECO:0007669"/>
    <property type="project" value="UniProtKB-KW"/>
</dbReference>
<dbReference type="InParanoid" id="G5BGD1"/>
<dbReference type="AlphaFoldDB" id="G5BGD1"/>
<comment type="function">
    <text evidence="9">Phosphorylase b kinase catalyzes the phosphorylation of serine in certain substrates, including troponin I.</text>
</comment>
<evidence type="ECO:0000256" key="3">
    <source>
        <dbReference type="ARBA" id="ARBA00007128"/>
    </source>
</evidence>
<dbReference type="eggNOG" id="KOG3635">
    <property type="taxonomic scope" value="Eukaryota"/>
</dbReference>
<dbReference type="InterPro" id="IPR008734">
    <property type="entry name" value="PHK_A/B_su"/>
</dbReference>
<keyword evidence="5 9" id="KW-0112">Calmodulin-binding</keyword>
<evidence type="ECO:0000256" key="8">
    <source>
        <dbReference type="ARBA" id="ARBA00025890"/>
    </source>
</evidence>
<dbReference type="Pfam" id="PF19292">
    <property type="entry name" value="KPBB_C"/>
    <property type="match status" value="1"/>
</dbReference>
<evidence type="ECO:0000259" key="11">
    <source>
        <dbReference type="Pfam" id="PF00723"/>
    </source>
</evidence>
<organism evidence="13 14">
    <name type="scientific">Heterocephalus glaber</name>
    <name type="common">Naked mole rat</name>
    <dbReference type="NCBI Taxonomy" id="10181"/>
    <lineage>
        <taxon>Eukaryota</taxon>
        <taxon>Metazoa</taxon>
        <taxon>Chordata</taxon>
        <taxon>Craniata</taxon>
        <taxon>Vertebrata</taxon>
        <taxon>Euteleostomi</taxon>
        <taxon>Mammalia</taxon>
        <taxon>Eutheria</taxon>
        <taxon>Euarchontoglires</taxon>
        <taxon>Glires</taxon>
        <taxon>Rodentia</taxon>
        <taxon>Hystricomorpha</taxon>
        <taxon>Bathyergidae</taxon>
        <taxon>Heterocephalus</taxon>
    </lineage>
</organism>
<dbReference type="EMBL" id="JH170183">
    <property type="protein sequence ID" value="EHB08342.1"/>
    <property type="molecule type" value="Genomic_DNA"/>
</dbReference>
<evidence type="ECO:0000313" key="13">
    <source>
        <dbReference type="EMBL" id="EHB08342.1"/>
    </source>
</evidence>
<keyword evidence="4 9" id="KW-0321">Glycogen metabolism</keyword>
<dbReference type="InterPro" id="IPR011613">
    <property type="entry name" value="GH15-like"/>
</dbReference>
<dbReference type="GO" id="GO:0005964">
    <property type="term" value="C:phosphorylase kinase complex"/>
    <property type="evidence" value="ECO:0007669"/>
    <property type="project" value="TreeGrafter"/>
</dbReference>
<dbReference type="Pfam" id="PF00723">
    <property type="entry name" value="Glyco_hydro_15"/>
    <property type="match status" value="1"/>
</dbReference>
<dbReference type="GO" id="GO:0005516">
    <property type="term" value="F:calmodulin binding"/>
    <property type="evidence" value="ECO:0007669"/>
    <property type="project" value="UniProtKB-KW"/>
</dbReference>
<evidence type="ECO:0000256" key="5">
    <source>
        <dbReference type="ARBA" id="ARBA00022860"/>
    </source>
</evidence>
<feature type="domain" description="GH15-like" evidence="11">
    <location>
        <begin position="106"/>
        <end position="983"/>
    </location>
</feature>
<evidence type="ECO:0000259" key="12">
    <source>
        <dbReference type="Pfam" id="PF19292"/>
    </source>
</evidence>
<keyword evidence="13" id="KW-0418">Kinase</keyword>
<reference evidence="13 14" key="1">
    <citation type="journal article" date="2011" name="Nature">
        <title>Genome sequencing reveals insights into physiology and longevity of the naked mole rat.</title>
        <authorList>
            <person name="Kim E.B."/>
            <person name="Fang X."/>
            <person name="Fushan A.A."/>
            <person name="Huang Z."/>
            <person name="Lobanov A.V."/>
            <person name="Han L."/>
            <person name="Marino S.M."/>
            <person name="Sun X."/>
            <person name="Turanov A.A."/>
            <person name="Yang P."/>
            <person name="Yim S.H."/>
            <person name="Zhao X."/>
            <person name="Kasaikina M.V."/>
            <person name="Stoletzki N."/>
            <person name="Peng C."/>
            <person name="Polak P."/>
            <person name="Xiong Z."/>
            <person name="Kiezun A."/>
            <person name="Zhu Y."/>
            <person name="Chen Y."/>
            <person name="Kryukov G.V."/>
            <person name="Zhang Q."/>
            <person name="Peshkin L."/>
            <person name="Yang L."/>
            <person name="Bronson R.T."/>
            <person name="Buffenstein R."/>
            <person name="Wang B."/>
            <person name="Han C."/>
            <person name="Li Q."/>
            <person name="Chen L."/>
            <person name="Zhao W."/>
            <person name="Sunyaev S.R."/>
            <person name="Park T.J."/>
            <person name="Zhang G."/>
            <person name="Wang J."/>
            <person name="Gladyshev V.N."/>
        </authorList>
    </citation>
    <scope>NUCLEOTIDE SEQUENCE [LARGE SCALE GENOMIC DNA]</scope>
</reference>
<dbReference type="GO" id="GO:0005886">
    <property type="term" value="C:plasma membrane"/>
    <property type="evidence" value="ECO:0007669"/>
    <property type="project" value="UniProtKB-SubCell"/>
</dbReference>
<dbReference type="STRING" id="10181.G5BGD1"/>
<evidence type="ECO:0000256" key="1">
    <source>
        <dbReference type="ARBA" id="ARBA00004342"/>
    </source>
</evidence>
<keyword evidence="13" id="KW-0808">Transferase</keyword>
<comment type="subcellular location">
    <subcellularLocation>
        <location evidence="1 9">Cell membrane</location>
        <topology evidence="1 9">Lipid-anchor</topology>
        <orientation evidence="1 9">Cytoplasmic side</orientation>
    </subcellularLocation>
</comment>
<evidence type="ECO:0000256" key="4">
    <source>
        <dbReference type="ARBA" id="ARBA00022600"/>
    </source>
</evidence>
<protein>
    <recommendedName>
        <fullName evidence="9">Phosphorylase b kinase regulatory subunit</fullName>
    </recommendedName>
</protein>
<feature type="region of interest" description="Disordered" evidence="10">
    <location>
        <begin position="1"/>
        <end position="48"/>
    </location>
</feature>
<evidence type="ECO:0000256" key="2">
    <source>
        <dbReference type="ARBA" id="ARBA00005131"/>
    </source>
</evidence>
<keyword evidence="7 9" id="KW-0636">Prenylation</keyword>
<dbReference type="InterPro" id="IPR045583">
    <property type="entry name" value="KPBA/B_C"/>
</dbReference>
<keyword evidence="9" id="KW-0449">Lipoprotein</keyword>
<dbReference type="InterPro" id="IPR008928">
    <property type="entry name" value="6-hairpin_glycosidase_sf"/>
</dbReference>
<dbReference type="FunCoup" id="G5BGD1">
    <property type="interactions" value="717"/>
</dbReference>
<accession>G5BGD1</accession>
<gene>
    <name evidence="13" type="ORF">GW7_07456</name>
</gene>